<keyword evidence="2" id="KW-0479">Metal-binding</keyword>
<dbReference type="GO" id="GO:0046872">
    <property type="term" value="F:metal ion binding"/>
    <property type="evidence" value="ECO:0007669"/>
    <property type="project" value="UniProtKB-KW"/>
</dbReference>
<dbReference type="EMBL" id="CP015515">
    <property type="protein sequence ID" value="AND17865.1"/>
    <property type="molecule type" value="Genomic_DNA"/>
</dbReference>
<dbReference type="STRING" id="33888.A6122_2756"/>
<dbReference type="Gene3D" id="3.30.1490.330">
    <property type="match status" value="1"/>
</dbReference>
<dbReference type="SUPFAM" id="SSF56059">
    <property type="entry name" value="Glutathione synthetase ATP-binding domain-like"/>
    <property type="match status" value="1"/>
</dbReference>
<evidence type="ECO:0000256" key="5">
    <source>
        <dbReference type="ARBA" id="ARBA00022842"/>
    </source>
</evidence>
<keyword evidence="8" id="KW-1185">Reference proteome</keyword>
<dbReference type="KEGG" id="rtn:A6122_2756"/>
<feature type="compositionally biased region" description="Low complexity" evidence="6">
    <location>
        <begin position="409"/>
        <end position="420"/>
    </location>
</feature>
<dbReference type="InterPro" id="IPR016185">
    <property type="entry name" value="PreATP-grasp_dom_sf"/>
</dbReference>
<dbReference type="PATRIC" id="fig|33888.3.peg.3093"/>
<name>A0A169C708_9MICO</name>
<feature type="region of interest" description="Disordered" evidence="6">
    <location>
        <begin position="393"/>
        <end position="459"/>
    </location>
</feature>
<feature type="compositionally biased region" description="Basic and acidic residues" evidence="6">
    <location>
        <begin position="441"/>
        <end position="459"/>
    </location>
</feature>
<sequence>MRRHTLTPRADWRARCDEIGFSFYDLPSEGGRPYWNESAAYSFEPAEIDLLERTTSELFDLCMEACELVVRKGRFTEFGIPPRFHDLVRTSWDEDDPTVYGRFDLAYDTAGAVKLLEFNADTPTSLVETAAAQWQWLVETRGPDADQFNSLHEQLIEQWRHLRLERWQLHEGARLHLASLHDSGDGELIVEDADTVAYMAETAAQAGFDPKLIFVEDIRYELDGAGFLDADGEPIRHVFKLYPWEWMLGEQFGGLLLDRRERTRWVEPAWKLLLSNKQLLVVLWEMFRGHPNLLPASVQPLAGTAQVRKPRLGREGANVTVLDADGTVVAENGGGYGAEGFIHQERAELARIDGKTVVLGSWIVGETPAGIDVRETSGPITGDLAEFVPHFIEGGRSDGAAPTADGTSAAGRPPRGAGEEPAPPFGAPEPGTPAPAYGVPEPDRPQDTRGARPQDEETR</sequence>
<dbReference type="GO" id="GO:0005524">
    <property type="term" value="F:ATP binding"/>
    <property type="evidence" value="ECO:0007669"/>
    <property type="project" value="UniProtKB-KW"/>
</dbReference>
<dbReference type="InterPro" id="IPR005494">
    <property type="entry name" value="GSPS_pre-ATP-grasp-like_dom"/>
</dbReference>
<evidence type="ECO:0000256" key="3">
    <source>
        <dbReference type="ARBA" id="ARBA00022741"/>
    </source>
</evidence>
<dbReference type="GO" id="GO:0016874">
    <property type="term" value="F:ligase activity"/>
    <property type="evidence" value="ECO:0007669"/>
    <property type="project" value="UniProtKB-KW"/>
</dbReference>
<dbReference type="SUPFAM" id="SSF52440">
    <property type="entry name" value="PreATP-grasp domain"/>
    <property type="match status" value="1"/>
</dbReference>
<keyword evidence="5" id="KW-0460">Magnesium</keyword>
<dbReference type="AlphaFoldDB" id="A0A169C708"/>
<evidence type="ECO:0000256" key="1">
    <source>
        <dbReference type="ARBA" id="ARBA00022598"/>
    </source>
</evidence>
<keyword evidence="3" id="KW-0547">Nucleotide-binding</keyword>
<dbReference type="Proteomes" id="UP000077071">
    <property type="component" value="Chromosome"/>
</dbReference>
<evidence type="ECO:0000313" key="7">
    <source>
        <dbReference type="EMBL" id="AND17865.1"/>
    </source>
</evidence>
<evidence type="ECO:0000256" key="6">
    <source>
        <dbReference type="SAM" id="MobiDB-lite"/>
    </source>
</evidence>
<accession>A0A169C708</accession>
<evidence type="ECO:0000256" key="4">
    <source>
        <dbReference type="ARBA" id="ARBA00022840"/>
    </source>
</evidence>
<evidence type="ECO:0000313" key="8">
    <source>
        <dbReference type="Proteomes" id="UP000077071"/>
    </source>
</evidence>
<dbReference type="Pfam" id="PF03738">
    <property type="entry name" value="GSP_synth"/>
    <property type="match status" value="1"/>
</dbReference>
<keyword evidence="1" id="KW-0436">Ligase</keyword>
<proteinExistence type="predicted"/>
<reference evidence="7 8" key="1">
    <citation type="submission" date="2016-05" db="EMBL/GenBank/DDBJ databases">
        <title>Complete genome sequence of Rathayibacter tritici NCPPB 1953.</title>
        <authorList>
            <person name="Park J."/>
            <person name="Lee H.-H."/>
            <person name="Lee S.-W."/>
            <person name="Seo Y.-S."/>
        </authorList>
    </citation>
    <scope>NUCLEOTIDE SEQUENCE [LARGE SCALE GENOMIC DNA]</scope>
    <source>
        <strain evidence="7 8">NCPPB 1953</strain>
    </source>
</reference>
<gene>
    <name evidence="7" type="ORF">A6122_2756</name>
</gene>
<protein>
    <submittedName>
        <fullName evidence="7">Uncharacterized protein</fullName>
    </submittedName>
</protein>
<keyword evidence="4" id="KW-0067">ATP-binding</keyword>
<feature type="compositionally biased region" description="Pro residues" evidence="6">
    <location>
        <begin position="421"/>
        <end position="433"/>
    </location>
</feature>
<evidence type="ECO:0000256" key="2">
    <source>
        <dbReference type="ARBA" id="ARBA00022723"/>
    </source>
</evidence>
<dbReference type="OrthoDB" id="9765517at2"/>
<dbReference type="RefSeq" id="WP_068256304.1">
    <property type="nucleotide sequence ID" value="NZ_CP015515.1"/>
</dbReference>
<organism evidence="7 8">
    <name type="scientific">Rathayibacter tritici</name>
    <dbReference type="NCBI Taxonomy" id="33888"/>
    <lineage>
        <taxon>Bacteria</taxon>
        <taxon>Bacillati</taxon>
        <taxon>Actinomycetota</taxon>
        <taxon>Actinomycetes</taxon>
        <taxon>Micrococcales</taxon>
        <taxon>Microbacteriaceae</taxon>
        <taxon>Rathayibacter</taxon>
    </lineage>
</organism>